<keyword evidence="2" id="KW-0378">Hydrolase</keyword>
<evidence type="ECO:0000256" key="4">
    <source>
        <dbReference type="ARBA" id="ARBA00022946"/>
    </source>
</evidence>
<evidence type="ECO:0000256" key="1">
    <source>
        <dbReference type="ARBA" id="ARBA00022670"/>
    </source>
</evidence>
<dbReference type="GO" id="GO:0004252">
    <property type="term" value="F:serine-type endopeptidase activity"/>
    <property type="evidence" value="ECO:0007669"/>
    <property type="project" value="TreeGrafter"/>
</dbReference>
<keyword evidence="5" id="KW-0732">Signal</keyword>
<keyword evidence="3" id="KW-0720">Serine protease</keyword>
<protein>
    <submittedName>
        <fullName evidence="7">Prolyl oligopeptidase family serine peptidase</fullName>
    </submittedName>
</protein>
<dbReference type="GO" id="GO:0006508">
    <property type="term" value="P:proteolysis"/>
    <property type="evidence" value="ECO:0007669"/>
    <property type="project" value="UniProtKB-KW"/>
</dbReference>
<evidence type="ECO:0000256" key="3">
    <source>
        <dbReference type="ARBA" id="ARBA00022825"/>
    </source>
</evidence>
<dbReference type="InterPro" id="IPR029058">
    <property type="entry name" value="AB_hydrolase_fold"/>
</dbReference>
<gene>
    <name evidence="7" type="ORF">MKO06_14570</name>
</gene>
<dbReference type="AlphaFoldDB" id="A0A9X2KZL5"/>
<keyword evidence="8" id="KW-1185">Reference proteome</keyword>
<dbReference type="SUPFAM" id="SSF82171">
    <property type="entry name" value="DPP6 N-terminal domain-like"/>
    <property type="match status" value="1"/>
</dbReference>
<dbReference type="InterPro" id="IPR011042">
    <property type="entry name" value="6-blade_b-propeller_TolB-like"/>
</dbReference>
<keyword evidence="1" id="KW-0645">Protease</keyword>
<dbReference type="PANTHER" id="PTHR42776:SF28">
    <property type="entry name" value="GLUTAMYL ENDOPEPTIDASE, CHLOROPLASTIC-RELATED"/>
    <property type="match status" value="1"/>
</dbReference>
<organism evidence="7 8">
    <name type="scientific">Christiangramia oceanisediminis</name>
    <dbReference type="NCBI Taxonomy" id="2920386"/>
    <lineage>
        <taxon>Bacteria</taxon>
        <taxon>Pseudomonadati</taxon>
        <taxon>Bacteroidota</taxon>
        <taxon>Flavobacteriia</taxon>
        <taxon>Flavobacteriales</taxon>
        <taxon>Flavobacteriaceae</taxon>
        <taxon>Christiangramia</taxon>
    </lineage>
</organism>
<evidence type="ECO:0000259" key="6">
    <source>
        <dbReference type="Pfam" id="PF00326"/>
    </source>
</evidence>
<reference evidence="7" key="1">
    <citation type="submission" date="2022-07" db="EMBL/GenBank/DDBJ databases">
        <title>Gramela sediminis sp. nov., isolated from deep-sea sediment of the Indian Ocean.</title>
        <authorList>
            <person name="Shi H."/>
        </authorList>
    </citation>
    <scope>NUCLEOTIDE SEQUENCE</scope>
    <source>
        <strain evidence="7">GC03-9</strain>
    </source>
</reference>
<dbReference type="FunFam" id="3.40.50.1820:FF:000049">
    <property type="entry name" value="probable glutamyl endopeptidase, chloroplastic"/>
    <property type="match status" value="1"/>
</dbReference>
<feature type="signal peptide" evidence="5">
    <location>
        <begin position="1"/>
        <end position="20"/>
    </location>
</feature>
<dbReference type="RefSeq" id="WP_241552815.1">
    <property type="nucleotide sequence ID" value="NZ_JANCNS010000003.1"/>
</dbReference>
<dbReference type="SUPFAM" id="SSF53474">
    <property type="entry name" value="alpha/beta-Hydrolases"/>
    <property type="match status" value="1"/>
</dbReference>
<dbReference type="Gene3D" id="2.120.10.30">
    <property type="entry name" value="TolB, C-terminal domain"/>
    <property type="match status" value="1"/>
</dbReference>
<comment type="caution">
    <text evidence="7">The sequence shown here is derived from an EMBL/GenBank/DDBJ whole genome shotgun (WGS) entry which is preliminary data.</text>
</comment>
<dbReference type="Gene3D" id="3.40.50.1820">
    <property type="entry name" value="alpha/beta hydrolase"/>
    <property type="match status" value="1"/>
</dbReference>
<name>A0A9X2KZL5_9FLAO</name>
<accession>A0A9X2KZL5</accession>
<sequence>MKRILFCLSGALLFLSAATAQENLDYQKPPKEILDLVDVPLAPSTIIDSKGENMIFMYRDQFKSIAELSEEEMRLGGLRINPVTNINSRARYYNDLKVKAVDGKEPKSVSGLPDSPRLTNFSWSPDESMMAFTHTTDKGVELWVMDVKAAKARKLSNGTINANMRSTVNWFRDNSGLLVTMLPEDRKALIDTETSVPSGPTISVSDGKEAQNRTYQDLLKNPNDEYNFEQLARSELVKVNLDGSTSKWMGPKMYSDISFSPDGEYVMITHVKKPFSYLVPYYRFPSETNVYDKQGNLVSMINDVPLIEDLPKGFMAEREGKRDFDWRDDKPASLVYVKALDGGDPENEAEYRDEFFQLEAPFKGEGKSILKVKNRGRGIMWGDNDTAIAMDYWWNTRNTKTYVFDPSDASEEPKILFDRNYQDVYGDPGSFVTKKNEYGKQVLALDGDEAFLLGDGFTEKGQFPFVDKIDLEDGDTERLYESKYTDKKESLVEAIDMDKGEILVRIESSVEYPNYYIRDIDSKNKLTQITSFENPFKALENVSKEVITYKRDDGLELNATLYLPAGYDKKDPKELPMLMWAYPREYKDKNSASQNTSNPNDFTYPYYGSPIYWVNRGYVVLDDAAFPIVGEGDEEPNDSFRKQLVANAKAAIDAVDEKGYVDTDRVAVGGHSYGAFMTANLLSHSNLFAAGIARSGAYNRTLTPFGFQSEERNYWEAPEVYYTMSPFMHADKMKTPLLLIHGEADNNSGTYPMQSERYFNALKGLGATARLVMLPKESHGYSAKESVLHVLWEQDQWLEQYVKNKEKNEIKVPAEENFGN</sequence>
<dbReference type="EMBL" id="JANCNS010000003">
    <property type="protein sequence ID" value="MCP9201139.1"/>
    <property type="molecule type" value="Genomic_DNA"/>
</dbReference>
<feature type="chain" id="PRO_5040924369" evidence="5">
    <location>
        <begin position="21"/>
        <end position="820"/>
    </location>
</feature>
<evidence type="ECO:0000313" key="7">
    <source>
        <dbReference type="EMBL" id="MCP9201139.1"/>
    </source>
</evidence>
<dbReference type="Proteomes" id="UP001155280">
    <property type="component" value="Unassembled WGS sequence"/>
</dbReference>
<evidence type="ECO:0000256" key="2">
    <source>
        <dbReference type="ARBA" id="ARBA00022801"/>
    </source>
</evidence>
<evidence type="ECO:0000313" key="8">
    <source>
        <dbReference type="Proteomes" id="UP001155280"/>
    </source>
</evidence>
<feature type="domain" description="Peptidase S9 prolyl oligopeptidase catalytic" evidence="6">
    <location>
        <begin position="648"/>
        <end position="804"/>
    </location>
</feature>
<proteinExistence type="predicted"/>
<keyword evidence="4" id="KW-0809">Transit peptide</keyword>
<dbReference type="Pfam" id="PF00326">
    <property type="entry name" value="Peptidase_S9"/>
    <property type="match status" value="1"/>
</dbReference>
<evidence type="ECO:0000256" key="5">
    <source>
        <dbReference type="SAM" id="SignalP"/>
    </source>
</evidence>
<dbReference type="PANTHER" id="PTHR42776">
    <property type="entry name" value="SERINE PEPTIDASE S9 FAMILY MEMBER"/>
    <property type="match status" value="1"/>
</dbReference>
<dbReference type="InterPro" id="IPR001375">
    <property type="entry name" value="Peptidase_S9_cat"/>
</dbReference>